<feature type="region of interest" description="Disordered" evidence="6">
    <location>
        <begin position="34"/>
        <end position="67"/>
    </location>
</feature>
<evidence type="ECO:0000256" key="5">
    <source>
        <dbReference type="ARBA" id="ARBA00023242"/>
    </source>
</evidence>
<evidence type="ECO:0000313" key="9">
    <source>
        <dbReference type="Proteomes" id="UP001162090"/>
    </source>
</evidence>
<dbReference type="GO" id="GO:0000981">
    <property type="term" value="F:DNA-binding transcription factor activity, RNA polymerase II-specific"/>
    <property type="evidence" value="ECO:0007669"/>
    <property type="project" value="TreeGrafter"/>
</dbReference>
<dbReference type="GO" id="GO:0000978">
    <property type="term" value="F:RNA polymerase II cis-regulatory region sequence-specific DNA binding"/>
    <property type="evidence" value="ECO:0007669"/>
    <property type="project" value="TreeGrafter"/>
</dbReference>
<feature type="compositionally biased region" description="Polar residues" evidence="6">
    <location>
        <begin position="187"/>
        <end position="196"/>
    </location>
</feature>
<evidence type="ECO:0000256" key="4">
    <source>
        <dbReference type="ARBA" id="ARBA00022833"/>
    </source>
</evidence>
<dbReference type="Gene3D" id="3.30.160.60">
    <property type="entry name" value="Classic Zinc Finger"/>
    <property type="match status" value="1"/>
</dbReference>
<dbReference type="SMART" id="SM00355">
    <property type="entry name" value="ZnF_C2H2"/>
    <property type="match status" value="2"/>
</dbReference>
<reference evidence="8" key="1">
    <citation type="submission" date="2022-10" db="EMBL/GenBank/DDBJ databases">
        <authorList>
            <person name="Byrne P K."/>
        </authorList>
    </citation>
    <scope>NUCLEOTIDE SEQUENCE</scope>
    <source>
        <strain evidence="8">CBS7001</strain>
    </source>
</reference>
<dbReference type="SUPFAM" id="SSF57667">
    <property type="entry name" value="beta-beta-alpha zinc fingers"/>
    <property type="match status" value="1"/>
</dbReference>
<protein>
    <recommendedName>
        <fullName evidence="7">C2H2-type domain-containing protein</fullName>
    </recommendedName>
</protein>
<name>A0AA35NTR5_SACUV</name>
<dbReference type="GO" id="GO:0008270">
    <property type="term" value="F:zinc ion binding"/>
    <property type="evidence" value="ECO:0007669"/>
    <property type="project" value="UniProtKB-KW"/>
</dbReference>
<evidence type="ECO:0000256" key="1">
    <source>
        <dbReference type="ARBA" id="ARBA00004123"/>
    </source>
</evidence>
<evidence type="ECO:0000256" key="3">
    <source>
        <dbReference type="ARBA" id="ARBA00022771"/>
    </source>
</evidence>
<dbReference type="PANTHER" id="PTHR24396:SF19">
    <property type="entry name" value="FI01119P"/>
    <property type="match status" value="1"/>
</dbReference>
<dbReference type="PROSITE" id="PS00028">
    <property type="entry name" value="ZINC_FINGER_C2H2_1"/>
    <property type="match status" value="1"/>
</dbReference>
<feature type="domain" description="C2H2-type" evidence="7">
    <location>
        <begin position="206"/>
        <end position="226"/>
    </location>
</feature>
<dbReference type="InterPro" id="IPR013087">
    <property type="entry name" value="Znf_C2H2_type"/>
</dbReference>
<keyword evidence="5" id="KW-0539">Nucleus</keyword>
<feature type="region of interest" description="Disordered" evidence="6">
    <location>
        <begin position="178"/>
        <end position="198"/>
    </location>
</feature>
<proteinExistence type="predicted"/>
<dbReference type="GO" id="GO:0005634">
    <property type="term" value="C:nucleus"/>
    <property type="evidence" value="ECO:0007669"/>
    <property type="project" value="UniProtKB-SubCell"/>
</dbReference>
<keyword evidence="3" id="KW-0863">Zinc-finger</keyword>
<gene>
    <name evidence="8" type="primary">SUVC08G0530</name>
    <name evidence="8" type="ORF">SUVC_08G0530</name>
</gene>
<feature type="compositionally biased region" description="Basic and acidic residues" evidence="6">
    <location>
        <begin position="34"/>
        <end position="66"/>
    </location>
</feature>
<dbReference type="FunFam" id="3.30.160.60:FF:002862">
    <property type="entry name" value="STP2p Transcription factor"/>
    <property type="match status" value="1"/>
</dbReference>
<sequence length="545" mass="60937">MPILSLSSTRDNVFAKIYDYLKVLVQQVIVPNFEDDKSPKRTPSDIKEATIRDHSHKDYSATKESDPSDVCQLFPSQNNNQLSLTSKSSVVPCALNFESLQTPFSIDIDENGTVSTQLNLGGKIPQDSVNDDLTKSQSDLLSSPLLDESYMNNEQYKALFPSSFLPITPVSNVITPASKKSVDDSPLSDSVQGNTDESSETLPYICHYCDSRFRIRGYLTRHIKKHAKRKAYHCPFFDGSISQELRCHNSGGFSRRDTYKTHLKSRHFNYPEGIKPQYRNKSSGACAQCGEYFSSSESWVENHIEAGSCKGLPEGYSERIREKKKTSKMKMIKTLDGQTRFISSEESVLEPRGLLNGNSTETAVINAKQSHRDNTLPTKTGGSEIVMDTQWFEHKRNPKHSQATRKLQSQVTTDIQNSQNASIISPPTTSPQDTSLVGQEYHSSKYTLHMDSPALSSVSSALSPLSGDPIASAESDNLYPLDSEQSFLEPNGMDEHTIGHLQRSNMISINEILEKQMNFELLGRNHLKETQDYLALYKKASGAEF</sequence>
<evidence type="ECO:0000259" key="7">
    <source>
        <dbReference type="PROSITE" id="PS00028"/>
    </source>
</evidence>
<evidence type="ECO:0000313" key="8">
    <source>
        <dbReference type="EMBL" id="CAI4063849.1"/>
    </source>
</evidence>
<accession>A0AA35NTR5</accession>
<evidence type="ECO:0000256" key="2">
    <source>
        <dbReference type="ARBA" id="ARBA00022723"/>
    </source>
</evidence>
<evidence type="ECO:0000256" key="6">
    <source>
        <dbReference type="SAM" id="MobiDB-lite"/>
    </source>
</evidence>
<dbReference type="InterPro" id="IPR036236">
    <property type="entry name" value="Znf_C2H2_sf"/>
</dbReference>
<dbReference type="AlphaFoldDB" id="A0AA35NTR5"/>
<comment type="subcellular location">
    <subcellularLocation>
        <location evidence="1">Nucleus</location>
    </subcellularLocation>
</comment>
<dbReference type="Proteomes" id="UP001162090">
    <property type="component" value="Chromosome 8"/>
</dbReference>
<keyword evidence="4" id="KW-0862">Zinc</keyword>
<organism evidence="8 9">
    <name type="scientific">Saccharomyces uvarum</name>
    <name type="common">Yeast</name>
    <name type="synonym">Saccharomyces bayanus var. uvarum</name>
    <dbReference type="NCBI Taxonomy" id="230603"/>
    <lineage>
        <taxon>Eukaryota</taxon>
        <taxon>Fungi</taxon>
        <taxon>Dikarya</taxon>
        <taxon>Ascomycota</taxon>
        <taxon>Saccharomycotina</taxon>
        <taxon>Saccharomycetes</taxon>
        <taxon>Saccharomycetales</taxon>
        <taxon>Saccharomycetaceae</taxon>
        <taxon>Saccharomyces</taxon>
    </lineage>
</organism>
<keyword evidence="2" id="KW-0479">Metal-binding</keyword>
<dbReference type="PANTHER" id="PTHR24396">
    <property type="entry name" value="ZINC FINGER PROTEIN"/>
    <property type="match status" value="1"/>
</dbReference>
<dbReference type="EMBL" id="OX365919">
    <property type="protein sequence ID" value="CAI4063849.1"/>
    <property type="molecule type" value="Genomic_DNA"/>
</dbReference>
<dbReference type="InterPro" id="IPR051643">
    <property type="entry name" value="Transcr_Reg_ZincFinger"/>
</dbReference>